<sequence>MKISSLAFVFLCTVSGSFAQISQQQMIEDTVVGWYTKLTPADKPVRPIQSGGQTFSIRQQEINNLFVQWMQQTYTPVAGIGVFRKRYYAKKDEYFPHAYGIFFQAYNVDFKTLDKQGHFKPIDETWVPFQIAANVVFDFNQAYYLNTPSQYIFTLLPNGYMESDFFLKRFKDADPKIHPNVYKYITTVNSGAMTVYLAPGNKLPIRQLTKGEFLDLSDVSFDRYLAEKQKEIVRQFNGEKAQNEAMTSEREKIKTYREKLKALKNQYSGRLNEPAVIRDMQPTIYTVDGSVDPFKIDPFSTNLKHSYGVYTYESSVYEKCLTDQPQWIAITFPYATKEDGRKKYELFRAITEHFNFDYVYDYFFNPEKVKGQPYRPVNEELLKKTLATYSKRSYWTNSAATGAALPPGVLFQDNFANNEVGNRPAGWFFSSYGKASQVTTVKNLPGKWLQLGYNNKVDPTALPKPLPENFSMEYDVATDEFSSRTGGEVRMELNGGMKGDRKRASTYIKVIITAGNEGDFQNNNYRGQAKVEVTSYPLVKSNTYVEAGGESIKPLTVFTNRQNKVHVKLLKRGSEVTLFVNNKPVILPSDFKSKYGKPCEYCVIPAGVQFSAINWENWTVGTGNENVNVYISNVKISKE</sequence>
<proteinExistence type="predicted"/>
<keyword evidence="4" id="KW-1185">Reference proteome</keyword>
<dbReference type="RefSeq" id="WP_182457870.1">
    <property type="nucleotide sequence ID" value="NZ_CP059732.1"/>
</dbReference>
<feature type="signal peptide" evidence="2">
    <location>
        <begin position="1"/>
        <end position="19"/>
    </location>
</feature>
<keyword evidence="1" id="KW-0175">Coiled coil</keyword>
<accession>A0A7G5GPG4</accession>
<keyword evidence="2" id="KW-0732">Signal</keyword>
<reference evidence="3 4" key="1">
    <citation type="submission" date="2020-07" db="EMBL/GenBank/DDBJ databases">
        <title>Spirosoma foliorum sp. nov., isolated from the leaves on the Nejang mountain Korea, Republic of.</title>
        <authorList>
            <person name="Ho H."/>
            <person name="Lee Y.-J."/>
            <person name="Nurcahyanto D.-A."/>
            <person name="Kim S.-G."/>
        </authorList>
    </citation>
    <scope>NUCLEOTIDE SEQUENCE [LARGE SCALE GENOMIC DNA]</scope>
    <source>
        <strain evidence="3 4">PL0136</strain>
    </source>
</reference>
<dbReference type="EMBL" id="CP059732">
    <property type="protein sequence ID" value="QMW00756.1"/>
    <property type="molecule type" value="Genomic_DNA"/>
</dbReference>
<dbReference type="AlphaFoldDB" id="A0A7G5GPG4"/>
<dbReference type="KEGG" id="sfol:H3H32_22540"/>
<organism evidence="3 4">
    <name type="scientific">Spirosoma foliorum</name>
    <dbReference type="NCBI Taxonomy" id="2710596"/>
    <lineage>
        <taxon>Bacteria</taxon>
        <taxon>Pseudomonadati</taxon>
        <taxon>Bacteroidota</taxon>
        <taxon>Cytophagia</taxon>
        <taxon>Cytophagales</taxon>
        <taxon>Cytophagaceae</taxon>
        <taxon>Spirosoma</taxon>
    </lineage>
</organism>
<evidence type="ECO:0000313" key="3">
    <source>
        <dbReference type="EMBL" id="QMW00756.1"/>
    </source>
</evidence>
<feature type="chain" id="PRO_5028928250" evidence="2">
    <location>
        <begin position="20"/>
        <end position="639"/>
    </location>
</feature>
<protein>
    <submittedName>
        <fullName evidence="3">Uncharacterized protein</fullName>
    </submittedName>
</protein>
<evidence type="ECO:0000313" key="4">
    <source>
        <dbReference type="Proteomes" id="UP000515369"/>
    </source>
</evidence>
<feature type="coiled-coil region" evidence="1">
    <location>
        <begin position="246"/>
        <end position="273"/>
    </location>
</feature>
<gene>
    <name evidence="3" type="ORF">H3H32_22540</name>
</gene>
<evidence type="ECO:0000256" key="1">
    <source>
        <dbReference type="SAM" id="Coils"/>
    </source>
</evidence>
<dbReference type="Proteomes" id="UP000515369">
    <property type="component" value="Chromosome"/>
</dbReference>
<evidence type="ECO:0000256" key="2">
    <source>
        <dbReference type="SAM" id="SignalP"/>
    </source>
</evidence>
<name>A0A7G5GPG4_9BACT</name>